<reference evidence="2" key="1">
    <citation type="submission" date="2020-10" db="EMBL/GenBank/DDBJ databases">
        <authorList>
            <person name="Gilroy R."/>
        </authorList>
    </citation>
    <scope>NUCLEOTIDE SEQUENCE</scope>
    <source>
        <strain evidence="2">G3-4614</strain>
    </source>
</reference>
<dbReference type="InterPro" id="IPR036895">
    <property type="entry name" value="Uracil-DNA_glycosylase-like_sf"/>
</dbReference>
<dbReference type="AlphaFoldDB" id="A0A9D9E3L1"/>
<dbReference type="EMBL" id="JADIMW010000030">
    <property type="protein sequence ID" value="MBO8437880.1"/>
    <property type="molecule type" value="Genomic_DNA"/>
</dbReference>
<sequence>MQETDIKHSFAPIITKNASILILGSIPGDKSIAENEYYAHPRNRFWNLLARLTGNEPADKYTEKIKILTENGISLWDVAGRAVRKGSMDSSIKEYAVNDIDGLLTGNPSIKIVIFNGKTAERFYDSNFSRRSNIEYRTMPSTSPANAAYNMERLADKWKIITQYTKPAK</sequence>
<gene>
    <name evidence="2" type="ORF">IAC54_03135</name>
</gene>
<name>A0A9D9E3L1_9BACT</name>
<dbReference type="SMART" id="SM00986">
    <property type="entry name" value="UDG"/>
    <property type="match status" value="1"/>
</dbReference>
<dbReference type="Proteomes" id="UP000823636">
    <property type="component" value="Unassembled WGS sequence"/>
</dbReference>
<accession>A0A9D9E3L1</accession>
<dbReference type="InterPro" id="IPR005122">
    <property type="entry name" value="Uracil-DNA_glycosylase-like"/>
</dbReference>
<organism evidence="2 3">
    <name type="scientific">Candidatus Caccoplasma merdipullorum</name>
    <dbReference type="NCBI Taxonomy" id="2840718"/>
    <lineage>
        <taxon>Bacteria</taxon>
        <taxon>Pseudomonadati</taxon>
        <taxon>Bacteroidota</taxon>
        <taxon>Bacteroidia</taxon>
        <taxon>Bacteroidales</taxon>
        <taxon>Bacteroidaceae</taxon>
        <taxon>Bacteroidaceae incertae sedis</taxon>
        <taxon>Candidatus Caccoplasma</taxon>
    </lineage>
</organism>
<dbReference type="EC" id="3.2.2.15" evidence="2"/>
<proteinExistence type="predicted"/>
<dbReference type="SMART" id="SM00987">
    <property type="entry name" value="UreE_C"/>
    <property type="match status" value="1"/>
</dbReference>
<keyword evidence="2" id="KW-0378">Hydrolase</keyword>
<protein>
    <submittedName>
        <fullName evidence="2">DNA-deoxyinosine glycosylase</fullName>
        <ecNumber evidence="2">3.2.2.15</ecNumber>
    </submittedName>
</protein>
<dbReference type="CDD" id="cd10032">
    <property type="entry name" value="UDG-F6_HDG"/>
    <property type="match status" value="1"/>
</dbReference>
<dbReference type="SUPFAM" id="SSF52141">
    <property type="entry name" value="Uracil-DNA glycosylase-like"/>
    <property type="match status" value="1"/>
</dbReference>
<keyword evidence="2" id="KW-0326">Glycosidase</keyword>
<dbReference type="NCBIfam" id="TIGR04274">
    <property type="entry name" value="hypoxanDNAglyco"/>
    <property type="match status" value="1"/>
</dbReference>
<dbReference type="Pfam" id="PF03167">
    <property type="entry name" value="UDG"/>
    <property type="match status" value="1"/>
</dbReference>
<dbReference type="Gene3D" id="3.40.470.10">
    <property type="entry name" value="Uracil-DNA glycosylase-like domain"/>
    <property type="match status" value="1"/>
</dbReference>
<reference evidence="2" key="2">
    <citation type="journal article" date="2021" name="PeerJ">
        <title>Extensive microbial diversity within the chicken gut microbiome revealed by metagenomics and culture.</title>
        <authorList>
            <person name="Gilroy R."/>
            <person name="Ravi A."/>
            <person name="Getino M."/>
            <person name="Pursley I."/>
            <person name="Horton D.L."/>
            <person name="Alikhan N.F."/>
            <person name="Baker D."/>
            <person name="Gharbi K."/>
            <person name="Hall N."/>
            <person name="Watson M."/>
            <person name="Adriaenssens E.M."/>
            <person name="Foster-Nyarko E."/>
            <person name="Jarju S."/>
            <person name="Secka A."/>
            <person name="Antonio M."/>
            <person name="Oren A."/>
            <person name="Chaudhuri R.R."/>
            <person name="La Ragione R."/>
            <person name="Hildebrand F."/>
            <person name="Pallen M.J."/>
        </authorList>
    </citation>
    <scope>NUCLEOTIDE SEQUENCE</scope>
    <source>
        <strain evidence="2">G3-4614</strain>
    </source>
</reference>
<dbReference type="GO" id="GO:0033958">
    <property type="term" value="F:DNA-deoxyinosine glycosylase activity"/>
    <property type="evidence" value="ECO:0007669"/>
    <property type="project" value="UniProtKB-EC"/>
</dbReference>
<evidence type="ECO:0000259" key="1">
    <source>
        <dbReference type="SMART" id="SM00986"/>
    </source>
</evidence>
<comment type="caution">
    <text evidence="2">The sequence shown here is derived from an EMBL/GenBank/DDBJ whole genome shotgun (WGS) entry which is preliminary data.</text>
</comment>
<evidence type="ECO:0000313" key="2">
    <source>
        <dbReference type="EMBL" id="MBO8437880.1"/>
    </source>
</evidence>
<evidence type="ECO:0000313" key="3">
    <source>
        <dbReference type="Proteomes" id="UP000823636"/>
    </source>
</evidence>
<feature type="domain" description="Uracil-DNA glycosylase-like" evidence="1">
    <location>
        <begin position="11"/>
        <end position="162"/>
    </location>
</feature>
<dbReference type="InterPro" id="IPR026353">
    <property type="entry name" value="Hypoxan-DNA_Glyclase"/>
</dbReference>